<reference evidence="2" key="1">
    <citation type="journal article" date="2006" name="J. Bacteriol.">
        <title>The genome of the obligately intracellular bacterium Ehrlichia canis reveals themes of complex membrane structure and immune evasion strategies.</title>
        <authorList>
            <person name="Mavromatis K."/>
            <person name="Doyle C.K."/>
            <person name="Lykidis A."/>
            <person name="Ivanova N."/>
            <person name="Francino M.P."/>
            <person name="Chain P."/>
            <person name="Shin M."/>
            <person name="Malfatti S."/>
            <person name="Larimer F."/>
            <person name="Copeland A."/>
            <person name="Detter J.C."/>
            <person name="Land M."/>
            <person name="Richardson P.M."/>
            <person name="Yu X.J."/>
            <person name="Walker D.H."/>
            <person name="McBride J.W."/>
            <person name="Kyrpides N.C."/>
        </authorList>
    </citation>
    <scope>NUCLEOTIDE SEQUENCE [LARGE SCALE GENOMIC DNA]</scope>
    <source>
        <strain evidence="2">Jake</strain>
    </source>
</reference>
<gene>
    <name evidence="1" type="ordered locus">Ecaj_0719</name>
</gene>
<name>A0ACA6AWJ9_EHRCJ</name>
<sequence length="208" mass="24073">MFYCLYEYLQKKSEKKENLLQQLSYNNKLHLKDLEKLIKLLDKRKTLYANYFSYVSIFIQAACLLCDDLLVACMDGPPMLEMLITKTSDDFVAAHHDIKLLAVKALKEKGMDDLMLGVCLLKHYGVLEMRFGQLMSCVCTVRSRYTCQKPFSQVCKQAECMLTSFYNMLEALKSEVNDRAKKRSIPSADIKIDGIILEKYGKYQQLIE</sequence>
<evidence type="ECO:0000313" key="2">
    <source>
        <dbReference type="Proteomes" id="UP000000435"/>
    </source>
</evidence>
<dbReference type="EMBL" id="CP000107">
    <property type="protein sequence ID" value="AAZ68751.1"/>
    <property type="molecule type" value="Genomic_DNA"/>
</dbReference>
<dbReference type="Proteomes" id="UP000000435">
    <property type="component" value="Chromosome"/>
</dbReference>
<proteinExistence type="predicted"/>
<organism evidence="1 2">
    <name type="scientific">Ehrlichia canis (strain Jake)</name>
    <dbReference type="NCBI Taxonomy" id="269484"/>
    <lineage>
        <taxon>Bacteria</taxon>
        <taxon>Pseudomonadati</taxon>
        <taxon>Pseudomonadota</taxon>
        <taxon>Alphaproteobacteria</taxon>
        <taxon>Rickettsiales</taxon>
        <taxon>Anaplasmataceae</taxon>
        <taxon>Ehrlichia</taxon>
    </lineage>
</organism>
<evidence type="ECO:0000313" key="1">
    <source>
        <dbReference type="EMBL" id="AAZ68751.1"/>
    </source>
</evidence>
<keyword evidence="2" id="KW-1185">Reference proteome</keyword>
<protein>
    <submittedName>
        <fullName evidence="1">Uncharacterized protein</fullName>
    </submittedName>
</protein>
<accession>A0ACA6AWJ9</accession>